<evidence type="ECO:0000313" key="2">
    <source>
        <dbReference type="EMBL" id="QDV05865.1"/>
    </source>
</evidence>
<reference evidence="2 3" key="1">
    <citation type="submission" date="2019-02" db="EMBL/GenBank/DDBJ databases">
        <title>Deep-cultivation of Planctomycetes and their phenomic and genomic characterization uncovers novel biology.</title>
        <authorList>
            <person name="Wiegand S."/>
            <person name="Jogler M."/>
            <person name="Boedeker C."/>
            <person name="Pinto D."/>
            <person name="Vollmers J."/>
            <person name="Rivas-Marin E."/>
            <person name="Kohn T."/>
            <person name="Peeters S.H."/>
            <person name="Heuer A."/>
            <person name="Rast P."/>
            <person name="Oberbeckmann S."/>
            <person name="Bunk B."/>
            <person name="Jeske O."/>
            <person name="Meyerdierks A."/>
            <person name="Storesund J.E."/>
            <person name="Kallscheuer N."/>
            <person name="Luecker S."/>
            <person name="Lage O.M."/>
            <person name="Pohl T."/>
            <person name="Merkel B.J."/>
            <person name="Hornburger P."/>
            <person name="Mueller R.-W."/>
            <person name="Bruemmer F."/>
            <person name="Labrenz M."/>
            <person name="Spormann A.M."/>
            <person name="Op den Camp H."/>
            <person name="Overmann J."/>
            <person name="Amann R."/>
            <person name="Jetten M.S.M."/>
            <person name="Mascher T."/>
            <person name="Medema M.H."/>
            <person name="Devos D.P."/>
            <person name="Kaster A.-K."/>
            <person name="Ovreas L."/>
            <person name="Rohde M."/>
            <person name="Galperin M.Y."/>
            <person name="Jogler C."/>
        </authorList>
    </citation>
    <scope>NUCLEOTIDE SEQUENCE [LARGE SCALE GENOMIC DNA]</scope>
    <source>
        <strain evidence="2 3">Poly30</strain>
    </source>
</reference>
<dbReference type="SUPFAM" id="SSF51126">
    <property type="entry name" value="Pectin lyase-like"/>
    <property type="match status" value="1"/>
</dbReference>
<feature type="signal peptide" evidence="1">
    <location>
        <begin position="1"/>
        <end position="21"/>
    </location>
</feature>
<sequence precursor="true">MTSRFAAAAAVAALFASTSFAQTIYVDANLATGANDGSSWADAFQGPSGLQGALAVSAAGDDIFVADGTYVPAAVGSRGTSFRLQNDVRILGGFAGGESSPDARPAFGVAESILSGDLAGDDTSSPVSRAENSYHVVRTTGTNATAVLDGFTIRSGNSNSGSNGSDRGGGILCISGVSPTIRNCSFVDNRCIFGGGAGYVNGSGPRFENCSFVDNQGGAFGGAFDIANGGAIVFDGCYFEGNEAARAGALEIFSTSSALVVNSVFIGNTALGSSGGGAFWVGSGGTTRIINCTIVGNRSLSQNQGGIREQGANVLATNCILWDNEGPGGAQTAANQANPAASINYSIVEGGFGSGVGNLATDPNFVTLAGGDLRLALPSPAVDAGDGGVLAAEFAGDFDGSRRVFDEPGTANTGAGAPIDMGAFEFSTNVGAVFCSPVALNSTGLIGRIDAVGSASVAANDVTLVTSQLPTNAFGFFLVSRDRGFTANPGGSAGNLCLSGALGRYVGPGQVQNTGTTDGFSLMIDLATIPQPTGSVPAMVGESWSFQAWHRDAVLGIPTSNFTDGVRVTFGS</sequence>
<dbReference type="EMBL" id="CP036434">
    <property type="protein sequence ID" value="QDV05865.1"/>
    <property type="molecule type" value="Genomic_DNA"/>
</dbReference>
<keyword evidence="1" id="KW-0732">Signal</keyword>
<dbReference type="OrthoDB" id="292920at2"/>
<evidence type="ECO:0000256" key="1">
    <source>
        <dbReference type="SAM" id="SignalP"/>
    </source>
</evidence>
<evidence type="ECO:0008006" key="4">
    <source>
        <dbReference type="Google" id="ProtNLM"/>
    </source>
</evidence>
<proteinExistence type="predicted"/>
<protein>
    <recommendedName>
        <fullName evidence="4">Right handed beta helix domain-containing protein</fullName>
    </recommendedName>
</protein>
<dbReference type="InterPro" id="IPR012334">
    <property type="entry name" value="Pectin_lyas_fold"/>
</dbReference>
<dbReference type="InterPro" id="IPR011050">
    <property type="entry name" value="Pectin_lyase_fold/virulence"/>
</dbReference>
<dbReference type="Proteomes" id="UP000320390">
    <property type="component" value="Chromosome"/>
</dbReference>
<gene>
    <name evidence="2" type="ORF">Poly30_13680</name>
</gene>
<dbReference type="AlphaFoldDB" id="A0A518EP54"/>
<dbReference type="Gene3D" id="2.160.20.10">
    <property type="entry name" value="Single-stranded right-handed beta-helix, Pectin lyase-like"/>
    <property type="match status" value="1"/>
</dbReference>
<keyword evidence="3" id="KW-1185">Reference proteome</keyword>
<evidence type="ECO:0000313" key="3">
    <source>
        <dbReference type="Proteomes" id="UP000320390"/>
    </source>
</evidence>
<dbReference type="RefSeq" id="WP_145195528.1">
    <property type="nucleotide sequence ID" value="NZ_CP036434.1"/>
</dbReference>
<name>A0A518EP54_9BACT</name>
<feature type="chain" id="PRO_5021810595" description="Right handed beta helix domain-containing protein" evidence="1">
    <location>
        <begin position="22"/>
        <end position="572"/>
    </location>
</feature>
<accession>A0A518EP54</accession>
<organism evidence="2 3">
    <name type="scientific">Saltatorellus ferox</name>
    <dbReference type="NCBI Taxonomy" id="2528018"/>
    <lineage>
        <taxon>Bacteria</taxon>
        <taxon>Pseudomonadati</taxon>
        <taxon>Planctomycetota</taxon>
        <taxon>Planctomycetia</taxon>
        <taxon>Planctomycetia incertae sedis</taxon>
        <taxon>Saltatorellus</taxon>
    </lineage>
</organism>